<accession>A0A0P6XG46</accession>
<dbReference type="PANTHER" id="PTHR45947:SF3">
    <property type="entry name" value="SULFOQUINOVOSYL TRANSFERASE SQD2"/>
    <property type="match status" value="1"/>
</dbReference>
<evidence type="ECO:0000313" key="3">
    <source>
        <dbReference type="EMBL" id="KPL82263.1"/>
    </source>
</evidence>
<feature type="domain" description="Glycosyl transferase family 1" evidence="1">
    <location>
        <begin position="194"/>
        <end position="354"/>
    </location>
</feature>
<dbReference type="GO" id="GO:0016758">
    <property type="term" value="F:hexosyltransferase activity"/>
    <property type="evidence" value="ECO:0007669"/>
    <property type="project" value="TreeGrafter"/>
</dbReference>
<dbReference type="InterPro" id="IPR001296">
    <property type="entry name" value="Glyco_trans_1"/>
</dbReference>
<organism evidence="3 4">
    <name type="scientific">Herpetosiphon geysericola</name>
    <dbReference type="NCBI Taxonomy" id="70996"/>
    <lineage>
        <taxon>Bacteria</taxon>
        <taxon>Bacillati</taxon>
        <taxon>Chloroflexota</taxon>
        <taxon>Chloroflexia</taxon>
        <taxon>Herpetosiphonales</taxon>
        <taxon>Herpetosiphonaceae</taxon>
        <taxon>Herpetosiphon</taxon>
    </lineage>
</organism>
<dbReference type="STRING" id="70996.SE18_19765"/>
<dbReference type="InterPro" id="IPR028098">
    <property type="entry name" value="Glyco_trans_4-like_N"/>
</dbReference>
<name>A0A0P6XG46_9CHLR</name>
<dbReference type="Proteomes" id="UP000050277">
    <property type="component" value="Unassembled WGS sequence"/>
</dbReference>
<keyword evidence="4" id="KW-1185">Reference proteome</keyword>
<dbReference type="Gene3D" id="3.40.50.2000">
    <property type="entry name" value="Glycogen Phosphorylase B"/>
    <property type="match status" value="2"/>
</dbReference>
<dbReference type="Pfam" id="PF13439">
    <property type="entry name" value="Glyco_transf_4"/>
    <property type="match status" value="1"/>
</dbReference>
<evidence type="ECO:0000313" key="4">
    <source>
        <dbReference type="Proteomes" id="UP000050277"/>
    </source>
</evidence>
<comment type="caution">
    <text evidence="3">The sequence shown here is derived from an EMBL/GenBank/DDBJ whole genome shotgun (WGS) entry which is preliminary data.</text>
</comment>
<dbReference type="AlphaFoldDB" id="A0A0P6XG46"/>
<protein>
    <recommendedName>
        <fullName evidence="5">Glycosyl transferase family 1</fullName>
    </recommendedName>
</protein>
<evidence type="ECO:0000259" key="1">
    <source>
        <dbReference type="Pfam" id="PF00534"/>
    </source>
</evidence>
<dbReference type="PANTHER" id="PTHR45947">
    <property type="entry name" value="SULFOQUINOVOSYL TRANSFERASE SQD2"/>
    <property type="match status" value="1"/>
</dbReference>
<dbReference type="Pfam" id="PF00534">
    <property type="entry name" value="Glycos_transf_1"/>
    <property type="match status" value="1"/>
</dbReference>
<evidence type="ECO:0008006" key="5">
    <source>
        <dbReference type="Google" id="ProtNLM"/>
    </source>
</evidence>
<feature type="domain" description="Glycosyltransferase subfamily 4-like N-terminal" evidence="2">
    <location>
        <begin position="14"/>
        <end position="181"/>
    </location>
</feature>
<sequence>MKIGFVFDDHMHRIGGIQVYIRGLYHYFESLGHEVVIFAGGSQFDNAKLAERIIPLGVSLPTYGSGSNTSLPICLESNRRLRELLEAENCDILHIQTLHSPTMGGRILANSKACHISTFHNRVDEPWKLQALRMVKYILPDFFRHVHGRIAGSQAAKETAQAIFGKQDEYTVIASGINLERFEDAANLPRLHQYDDDKITLFTLGRLEQRKGVEYLLRAYALLQKDYPNQLRLVIAGDGPLREELQTLAKQLNLSNVEWLGYVTDLALPHLMASADIFCAPAIGQESFGYVIVEAMALGLPVVAAANAGYAGVLVNHPGNLAVPPRDPRAMAGAIASFIASPAARKKIGQANRQQAKNYSWQVIGDQIMEFYKKTLAQTVQ</sequence>
<proteinExistence type="predicted"/>
<dbReference type="InterPro" id="IPR050194">
    <property type="entry name" value="Glycosyltransferase_grp1"/>
</dbReference>
<dbReference type="SUPFAM" id="SSF53756">
    <property type="entry name" value="UDP-Glycosyltransferase/glycogen phosphorylase"/>
    <property type="match status" value="1"/>
</dbReference>
<reference evidence="3 4" key="1">
    <citation type="submission" date="2015-07" db="EMBL/GenBank/DDBJ databases">
        <title>Whole genome sequence of Herpetosiphon geysericola DSM 7119.</title>
        <authorList>
            <person name="Hemp J."/>
            <person name="Ward L.M."/>
            <person name="Pace L.A."/>
            <person name="Fischer W.W."/>
        </authorList>
    </citation>
    <scope>NUCLEOTIDE SEQUENCE [LARGE SCALE GENOMIC DNA]</scope>
    <source>
        <strain evidence="3 4">DSM 7119</strain>
    </source>
</reference>
<evidence type="ECO:0000259" key="2">
    <source>
        <dbReference type="Pfam" id="PF13439"/>
    </source>
</evidence>
<dbReference type="OrthoDB" id="9802525at2"/>
<gene>
    <name evidence="3" type="ORF">SE18_19765</name>
</gene>
<dbReference type="RefSeq" id="WP_054536190.1">
    <property type="nucleotide sequence ID" value="NZ_LGKP01000031.1"/>
</dbReference>
<dbReference type="CDD" id="cd03801">
    <property type="entry name" value="GT4_PimA-like"/>
    <property type="match status" value="1"/>
</dbReference>
<dbReference type="EMBL" id="LGKP01000031">
    <property type="protein sequence ID" value="KPL82263.1"/>
    <property type="molecule type" value="Genomic_DNA"/>
</dbReference>